<feature type="compositionally biased region" description="Basic and acidic residues" evidence="1">
    <location>
        <begin position="23"/>
        <end position="40"/>
    </location>
</feature>
<organism evidence="2 3">
    <name type="scientific">Trichonephila clavipes</name>
    <name type="common">Golden silk orbweaver</name>
    <name type="synonym">Nephila clavipes</name>
    <dbReference type="NCBI Taxonomy" id="2585209"/>
    <lineage>
        <taxon>Eukaryota</taxon>
        <taxon>Metazoa</taxon>
        <taxon>Ecdysozoa</taxon>
        <taxon>Arthropoda</taxon>
        <taxon>Chelicerata</taxon>
        <taxon>Arachnida</taxon>
        <taxon>Araneae</taxon>
        <taxon>Araneomorphae</taxon>
        <taxon>Entelegynae</taxon>
        <taxon>Araneoidea</taxon>
        <taxon>Nephilidae</taxon>
        <taxon>Trichonephila</taxon>
    </lineage>
</organism>
<dbReference type="AlphaFoldDB" id="A0A8X6VN53"/>
<evidence type="ECO:0000256" key="1">
    <source>
        <dbReference type="SAM" id="MobiDB-lite"/>
    </source>
</evidence>
<feature type="region of interest" description="Disordered" evidence="1">
    <location>
        <begin position="1"/>
        <end position="88"/>
    </location>
</feature>
<protein>
    <submittedName>
        <fullName evidence="2">Uncharacterized protein</fullName>
    </submittedName>
</protein>
<feature type="compositionally biased region" description="Basic and acidic residues" evidence="1">
    <location>
        <begin position="75"/>
        <end position="86"/>
    </location>
</feature>
<keyword evidence="3" id="KW-1185">Reference proteome</keyword>
<accession>A0A8X6VN53</accession>
<reference evidence="2" key="1">
    <citation type="submission" date="2020-08" db="EMBL/GenBank/DDBJ databases">
        <title>Multicomponent nature underlies the extraordinary mechanical properties of spider dragline silk.</title>
        <authorList>
            <person name="Kono N."/>
            <person name="Nakamura H."/>
            <person name="Mori M."/>
            <person name="Yoshida Y."/>
            <person name="Ohtoshi R."/>
            <person name="Malay A.D."/>
            <person name="Moran D.A.P."/>
            <person name="Tomita M."/>
            <person name="Numata K."/>
            <person name="Arakawa K."/>
        </authorList>
    </citation>
    <scope>NUCLEOTIDE SEQUENCE</scope>
</reference>
<dbReference type="EMBL" id="BMAU01021318">
    <property type="protein sequence ID" value="GFY12845.1"/>
    <property type="molecule type" value="Genomic_DNA"/>
</dbReference>
<comment type="caution">
    <text evidence="2">The sequence shown here is derived from an EMBL/GenBank/DDBJ whole genome shotgun (WGS) entry which is preliminary data.</text>
</comment>
<dbReference type="Proteomes" id="UP000887159">
    <property type="component" value="Unassembled WGS sequence"/>
</dbReference>
<proteinExistence type="predicted"/>
<evidence type="ECO:0000313" key="3">
    <source>
        <dbReference type="Proteomes" id="UP000887159"/>
    </source>
</evidence>
<gene>
    <name evidence="2" type="ORF">TNCV_3074051</name>
</gene>
<sequence length="132" mass="14889">MSNAKENIKEQPSQAHGPRKVSKKTDLKKITPTKNLKETPIKNTSVKIARKEDSPNESSPVSKRSRRRKTSKTSDAMHTDADHSDTDYVTGLAFEDESLLEADFKQVADNPLKGRQVRPKTNFPGFLELPWL</sequence>
<evidence type="ECO:0000313" key="2">
    <source>
        <dbReference type="EMBL" id="GFY12845.1"/>
    </source>
</evidence>
<feature type="compositionally biased region" description="Polar residues" evidence="1">
    <location>
        <begin position="1"/>
        <end position="14"/>
    </location>
</feature>
<name>A0A8X6VN53_TRICX</name>